<dbReference type="EMBL" id="OU015584">
    <property type="protein sequence ID" value="CAG5085673.1"/>
    <property type="molecule type" value="Genomic_DNA"/>
</dbReference>
<dbReference type="AlphaFoldDB" id="A0A916JQ36"/>
<dbReference type="Gene3D" id="1.10.1510.10">
    <property type="entry name" value="Uncharacterised protein YqeY/AIM41 PF09424, N-terminal domain"/>
    <property type="match status" value="1"/>
</dbReference>
<dbReference type="InterPro" id="IPR023168">
    <property type="entry name" value="GatB_Yqey_C_2"/>
</dbReference>
<dbReference type="GO" id="GO:0016884">
    <property type="term" value="F:carbon-nitrogen ligase activity, with glutamine as amido-N-donor"/>
    <property type="evidence" value="ECO:0007669"/>
    <property type="project" value="InterPro"/>
</dbReference>
<dbReference type="PANTHER" id="PTHR28055">
    <property type="entry name" value="ALTERED INHERITANCE OF MITOCHONDRIA PROTEIN 41, MITOCHONDRIAL"/>
    <property type="match status" value="1"/>
</dbReference>
<protein>
    <recommendedName>
        <fullName evidence="3">GatB/YqeY domain-containing protein</fullName>
    </recommendedName>
</protein>
<dbReference type="InterPro" id="IPR003789">
    <property type="entry name" value="Asn/Gln_tRNA_amidoTrase-B-like"/>
</dbReference>
<name>A0A916JQ36_9FLAO</name>
<keyword evidence="2" id="KW-1185">Reference proteome</keyword>
<evidence type="ECO:0000313" key="2">
    <source>
        <dbReference type="Proteomes" id="UP000683507"/>
    </source>
</evidence>
<dbReference type="Proteomes" id="UP000683507">
    <property type="component" value="Chromosome"/>
</dbReference>
<proteinExistence type="predicted"/>
<dbReference type="KEGG" id="ptan:CRYO30217_02834"/>
<dbReference type="InterPro" id="IPR019004">
    <property type="entry name" value="YqeY/Aim41"/>
</dbReference>
<dbReference type="Pfam" id="PF09424">
    <property type="entry name" value="YqeY"/>
    <property type="match status" value="1"/>
</dbReference>
<dbReference type="InterPro" id="IPR042184">
    <property type="entry name" value="YqeY/Aim41_N"/>
</dbReference>
<evidence type="ECO:0008006" key="3">
    <source>
        <dbReference type="Google" id="ProtNLM"/>
    </source>
</evidence>
<dbReference type="RefSeq" id="WP_258543036.1">
    <property type="nucleotide sequence ID" value="NZ_OU015584.1"/>
</dbReference>
<reference evidence="1" key="1">
    <citation type="submission" date="2021-04" db="EMBL/GenBank/DDBJ databases">
        <authorList>
            <person name="Rodrigo-Torres L."/>
            <person name="Arahal R. D."/>
            <person name="Lucena T."/>
        </authorList>
    </citation>
    <scope>NUCLEOTIDE SEQUENCE</scope>
    <source>
        <strain evidence="1">AS29M-1</strain>
    </source>
</reference>
<gene>
    <name evidence="1" type="primary">yqeY</name>
    <name evidence="1" type="ORF">CRYO30217_02834</name>
</gene>
<dbReference type="SUPFAM" id="SSF89095">
    <property type="entry name" value="GatB/YqeY motif"/>
    <property type="match status" value="1"/>
</dbReference>
<sequence>MSLTNQINQDIKAAMLAKEKGKLEALRAIKAALLLEATKEGGGDITEDAELSILKKLYKQRRDAAAIYVEQNREDLAETENFQADVIEKYLPEQMSEEAIAEVMQGVIAKVGATGPSDMGKVMGAAMGQLKGKADGGLISKVVKEKLASL</sequence>
<organism evidence="1 2">
    <name type="scientific">Parvicella tangerina</name>
    <dbReference type="NCBI Taxonomy" id="2829795"/>
    <lineage>
        <taxon>Bacteria</taxon>
        <taxon>Pseudomonadati</taxon>
        <taxon>Bacteroidota</taxon>
        <taxon>Flavobacteriia</taxon>
        <taxon>Flavobacteriales</taxon>
        <taxon>Parvicellaceae</taxon>
        <taxon>Parvicella</taxon>
    </lineage>
</organism>
<evidence type="ECO:0000313" key="1">
    <source>
        <dbReference type="EMBL" id="CAG5085673.1"/>
    </source>
</evidence>
<dbReference type="PANTHER" id="PTHR28055:SF1">
    <property type="entry name" value="ALTERED INHERITANCE OF MITOCHONDRIA PROTEIN 41, MITOCHONDRIAL"/>
    <property type="match status" value="1"/>
</dbReference>
<accession>A0A916JQ36</accession>
<dbReference type="Gene3D" id="1.10.10.410">
    <property type="match status" value="1"/>
</dbReference>